<comment type="caution">
    <text evidence="1">The sequence shown here is derived from an EMBL/GenBank/DDBJ whole genome shotgun (WGS) entry which is preliminary data.</text>
</comment>
<dbReference type="RefSeq" id="WP_131258639.1">
    <property type="nucleotide sequence ID" value="NZ_JBHSUS010000001.1"/>
</dbReference>
<dbReference type="Proteomes" id="UP001596364">
    <property type="component" value="Unassembled WGS sequence"/>
</dbReference>
<organism evidence="1 2">
    <name type="scientific">Pseudobowmanella zhangzhouensis</name>
    <dbReference type="NCBI Taxonomy" id="1537679"/>
    <lineage>
        <taxon>Bacteria</taxon>
        <taxon>Pseudomonadati</taxon>
        <taxon>Pseudomonadota</taxon>
        <taxon>Gammaproteobacteria</taxon>
        <taxon>Alteromonadales</taxon>
        <taxon>Alteromonadaceae</taxon>
    </lineage>
</organism>
<name>A0ABW1XQJ4_9ALTE</name>
<keyword evidence="2" id="KW-1185">Reference proteome</keyword>
<reference evidence="2" key="1">
    <citation type="journal article" date="2019" name="Int. J. Syst. Evol. Microbiol.">
        <title>The Global Catalogue of Microorganisms (GCM) 10K type strain sequencing project: providing services to taxonomists for standard genome sequencing and annotation.</title>
        <authorList>
            <consortium name="The Broad Institute Genomics Platform"/>
            <consortium name="The Broad Institute Genome Sequencing Center for Infectious Disease"/>
            <person name="Wu L."/>
            <person name="Ma J."/>
        </authorList>
    </citation>
    <scope>NUCLEOTIDE SEQUENCE [LARGE SCALE GENOMIC DNA]</scope>
    <source>
        <strain evidence="2">CGMCC 1.16031</strain>
    </source>
</reference>
<gene>
    <name evidence="1" type="ORF">ACFP85_12775</name>
</gene>
<dbReference type="EMBL" id="JBHSUS010000001">
    <property type="protein sequence ID" value="MFC6441020.1"/>
    <property type="molecule type" value="Genomic_DNA"/>
</dbReference>
<sequence>MSILDQVVVNAQVKNVAVNRDHPEMLYGSIDYLSDSILSLSQQIATLNDMKSQLQRELLVALEASGAGSLDANSSSVKADTGKYKVTVRQNATRKILDAAELSRVAPEVVKNEPKLDARKLNGLAINAPERYQQALRYIETSYSKPSYLIEKQ</sequence>
<proteinExistence type="predicted"/>
<protein>
    <submittedName>
        <fullName evidence="1">Uncharacterized protein</fullName>
    </submittedName>
</protein>
<accession>A0ABW1XQJ4</accession>
<evidence type="ECO:0000313" key="2">
    <source>
        <dbReference type="Proteomes" id="UP001596364"/>
    </source>
</evidence>
<evidence type="ECO:0000313" key="1">
    <source>
        <dbReference type="EMBL" id="MFC6441020.1"/>
    </source>
</evidence>